<evidence type="ECO:0000256" key="4">
    <source>
        <dbReference type="ARBA" id="ARBA00022475"/>
    </source>
</evidence>
<comment type="function">
    <text evidence="1 10">Controls the rotational direction of flagella during chemotaxis.</text>
</comment>
<proteinExistence type="inferred from homology"/>
<evidence type="ECO:0000256" key="3">
    <source>
        <dbReference type="ARBA" id="ARBA00008281"/>
    </source>
</evidence>
<evidence type="ECO:0000256" key="5">
    <source>
        <dbReference type="ARBA" id="ARBA00022500"/>
    </source>
</evidence>
<dbReference type="Pfam" id="PF03748">
    <property type="entry name" value="FliL"/>
    <property type="match status" value="1"/>
</dbReference>
<keyword evidence="4 10" id="KW-1003">Cell membrane</keyword>
<comment type="similarity">
    <text evidence="3 10">Belongs to the FliL family.</text>
</comment>
<protein>
    <recommendedName>
        <fullName evidence="10">Flagellar protein FliL</fullName>
    </recommendedName>
</protein>
<dbReference type="EMBL" id="JBHUMX010000013">
    <property type="protein sequence ID" value="MFD2628393.1"/>
    <property type="molecule type" value="Genomic_DNA"/>
</dbReference>
<evidence type="ECO:0000313" key="11">
    <source>
        <dbReference type="EMBL" id="MFD2628393.1"/>
    </source>
</evidence>
<dbReference type="InterPro" id="IPR005503">
    <property type="entry name" value="FliL"/>
</dbReference>
<name>A0ABW5PYH2_9BACI</name>
<sequence>MSKLVKVMLSSIAIIIVGAAAVFLVILNVNGEDEGKAKTIDEIVEYSYESPEITTDLEDGSFVRIQFQIVTDSKDAKEEIAKRDFQLKNILIKELAVLSEEDFKAGLSDLEKTVQTKLNEVMTEGNITDVYTINKILQ</sequence>
<keyword evidence="11" id="KW-0969">Cilium</keyword>
<keyword evidence="11" id="KW-0966">Cell projection</keyword>
<comment type="subcellular location">
    <subcellularLocation>
        <location evidence="2">Cell membrane</location>
        <topology evidence="2">Single-pass membrane protein</topology>
    </subcellularLocation>
</comment>
<keyword evidence="7 10" id="KW-0283">Flagellar rotation</keyword>
<keyword evidence="9 10" id="KW-0472">Membrane</keyword>
<keyword evidence="12" id="KW-1185">Reference proteome</keyword>
<evidence type="ECO:0000256" key="1">
    <source>
        <dbReference type="ARBA" id="ARBA00002254"/>
    </source>
</evidence>
<evidence type="ECO:0000256" key="2">
    <source>
        <dbReference type="ARBA" id="ARBA00004162"/>
    </source>
</evidence>
<evidence type="ECO:0000256" key="9">
    <source>
        <dbReference type="ARBA" id="ARBA00023136"/>
    </source>
</evidence>
<evidence type="ECO:0000256" key="8">
    <source>
        <dbReference type="ARBA" id="ARBA00022989"/>
    </source>
</evidence>
<dbReference type="RefSeq" id="WP_379561089.1">
    <property type="nucleotide sequence ID" value="NZ_CP085256.1"/>
</dbReference>
<organism evidence="11 12">
    <name type="scientific">Oceanobacillus kapialis</name>
    <dbReference type="NCBI Taxonomy" id="481353"/>
    <lineage>
        <taxon>Bacteria</taxon>
        <taxon>Bacillati</taxon>
        <taxon>Bacillota</taxon>
        <taxon>Bacilli</taxon>
        <taxon>Bacillales</taxon>
        <taxon>Bacillaceae</taxon>
        <taxon>Oceanobacillus</taxon>
    </lineage>
</organism>
<evidence type="ECO:0000313" key="12">
    <source>
        <dbReference type="Proteomes" id="UP001597451"/>
    </source>
</evidence>
<keyword evidence="8 10" id="KW-1133">Transmembrane helix</keyword>
<keyword evidence="5 10" id="KW-0145">Chemotaxis</keyword>
<evidence type="ECO:0000256" key="10">
    <source>
        <dbReference type="RuleBase" id="RU364125"/>
    </source>
</evidence>
<gene>
    <name evidence="11" type="primary">fliL</name>
    <name evidence="11" type="ORF">ACFSUN_06295</name>
</gene>
<keyword evidence="11" id="KW-0282">Flagellum</keyword>
<feature type="transmembrane region" description="Helical" evidence="10">
    <location>
        <begin position="7"/>
        <end position="27"/>
    </location>
</feature>
<comment type="caution">
    <text evidence="11">The sequence shown here is derived from an EMBL/GenBank/DDBJ whole genome shotgun (WGS) entry which is preliminary data.</text>
</comment>
<dbReference type="NCBIfam" id="NF005826">
    <property type="entry name" value="PRK07718.1"/>
    <property type="match status" value="1"/>
</dbReference>
<accession>A0ABW5PYH2</accession>
<dbReference type="Proteomes" id="UP001597451">
    <property type="component" value="Unassembled WGS sequence"/>
</dbReference>
<evidence type="ECO:0000256" key="7">
    <source>
        <dbReference type="ARBA" id="ARBA00022779"/>
    </source>
</evidence>
<evidence type="ECO:0000256" key="6">
    <source>
        <dbReference type="ARBA" id="ARBA00022692"/>
    </source>
</evidence>
<keyword evidence="6 10" id="KW-0812">Transmembrane</keyword>
<reference evidence="12" key="1">
    <citation type="journal article" date="2019" name="Int. J. Syst. Evol. Microbiol.">
        <title>The Global Catalogue of Microorganisms (GCM) 10K type strain sequencing project: providing services to taxonomists for standard genome sequencing and annotation.</title>
        <authorList>
            <consortium name="The Broad Institute Genomics Platform"/>
            <consortium name="The Broad Institute Genome Sequencing Center for Infectious Disease"/>
            <person name="Wu L."/>
            <person name="Ma J."/>
        </authorList>
    </citation>
    <scope>NUCLEOTIDE SEQUENCE [LARGE SCALE GENOMIC DNA]</scope>
    <source>
        <strain evidence="12">TISTR 1858</strain>
    </source>
</reference>